<dbReference type="PANTHER" id="PTHR35794:SF2">
    <property type="entry name" value="CELL DIVISION PROTEIN DIVIVA"/>
    <property type="match status" value="1"/>
</dbReference>
<protein>
    <submittedName>
        <fullName evidence="7">Cell division initiation protein</fullName>
    </submittedName>
</protein>
<dbReference type="Gene3D" id="6.10.250.660">
    <property type="match status" value="1"/>
</dbReference>
<keyword evidence="3" id="KW-0963">Cytoplasm</keyword>
<sequence>MKITPMDISNKEFKKVLRGYDSEEVDEFLDKIVEEYEVLFKENAILKEKMSVMDDRIDHYSNIENTIQNTLVLAQNAAEQAKKSAQKEADLIVRNSNETAQKILDKAHSDVIRVNDEYERLKQDFIRFRVKFRSFMNVQLETFDDLEKDFAKNYNLGIPLEEDVVEEEEKEQIINKEIEVQKDESINSDDLSAIKSFFAKNS</sequence>
<evidence type="ECO:0000313" key="7">
    <source>
        <dbReference type="EMBL" id="PPK49754.1"/>
    </source>
</evidence>
<dbReference type="SUPFAM" id="SSF46984">
    <property type="entry name" value="Smac/diablo"/>
    <property type="match status" value="1"/>
</dbReference>
<dbReference type="GO" id="GO:0005737">
    <property type="term" value="C:cytoplasm"/>
    <property type="evidence" value="ECO:0007669"/>
    <property type="project" value="UniProtKB-SubCell"/>
</dbReference>
<dbReference type="InterPro" id="IPR007793">
    <property type="entry name" value="DivIVA_fam"/>
</dbReference>
<dbReference type="PANTHER" id="PTHR35794">
    <property type="entry name" value="CELL DIVISION PROTEIN DIVIVA"/>
    <property type="match status" value="1"/>
</dbReference>
<comment type="caution">
    <text evidence="7">The sequence shown here is derived from an EMBL/GenBank/DDBJ whole genome shotgun (WGS) entry which is preliminary data.</text>
</comment>
<dbReference type="OrthoDB" id="9815492at2"/>
<dbReference type="InterPro" id="IPR019933">
    <property type="entry name" value="DivIVA_domain"/>
</dbReference>
<dbReference type="EMBL" id="PTIS01000001">
    <property type="protein sequence ID" value="PPK49754.1"/>
    <property type="molecule type" value="Genomic_DNA"/>
</dbReference>
<dbReference type="GO" id="GO:0051301">
    <property type="term" value="P:cell division"/>
    <property type="evidence" value="ECO:0007669"/>
    <property type="project" value="UniProtKB-KW"/>
</dbReference>
<dbReference type="STRING" id="37659.GCA_000703125_02533"/>
<keyword evidence="6" id="KW-0131">Cell cycle</keyword>
<evidence type="ECO:0000256" key="3">
    <source>
        <dbReference type="ARBA" id="ARBA00022490"/>
    </source>
</evidence>
<dbReference type="InterPro" id="IPR009062">
    <property type="entry name" value="Smac/DIABLO-like_sf"/>
</dbReference>
<accession>A0A2S6G1E8</accession>
<dbReference type="Pfam" id="PF05103">
    <property type="entry name" value="DivIVA"/>
    <property type="match status" value="1"/>
</dbReference>
<dbReference type="RefSeq" id="WP_104409065.1">
    <property type="nucleotide sequence ID" value="NZ_PTIS01000001.1"/>
</dbReference>
<comment type="subcellular location">
    <subcellularLocation>
        <location evidence="1">Cytoplasm</location>
    </subcellularLocation>
</comment>
<evidence type="ECO:0000256" key="5">
    <source>
        <dbReference type="ARBA" id="ARBA00023054"/>
    </source>
</evidence>
<evidence type="ECO:0000313" key="8">
    <source>
        <dbReference type="Proteomes" id="UP000239863"/>
    </source>
</evidence>
<evidence type="ECO:0000256" key="4">
    <source>
        <dbReference type="ARBA" id="ARBA00022618"/>
    </source>
</evidence>
<dbReference type="AlphaFoldDB" id="A0A2S6G1E8"/>
<reference evidence="7 8" key="1">
    <citation type="submission" date="2018-02" db="EMBL/GenBank/DDBJ databases">
        <title>Genomic Encyclopedia of Archaeal and Bacterial Type Strains, Phase II (KMG-II): from individual species to whole genera.</title>
        <authorList>
            <person name="Goeker M."/>
        </authorList>
    </citation>
    <scope>NUCLEOTIDE SEQUENCE [LARGE SCALE GENOMIC DNA]</scope>
    <source>
        <strain evidence="7 8">DSM 15099</strain>
    </source>
</reference>
<proteinExistence type="inferred from homology"/>
<dbReference type="NCBIfam" id="TIGR03544">
    <property type="entry name" value="DivI1A_domain"/>
    <property type="match status" value="1"/>
</dbReference>
<keyword evidence="5" id="KW-0175">Coiled coil</keyword>
<comment type="similarity">
    <text evidence="2">Belongs to the DivIVA family.</text>
</comment>
<organism evidence="7 8">
    <name type="scientific">Clostridium algidicarnis DSM 15099</name>
    <dbReference type="NCBI Taxonomy" id="1121295"/>
    <lineage>
        <taxon>Bacteria</taxon>
        <taxon>Bacillati</taxon>
        <taxon>Bacillota</taxon>
        <taxon>Clostridia</taxon>
        <taxon>Eubacteriales</taxon>
        <taxon>Clostridiaceae</taxon>
        <taxon>Clostridium</taxon>
    </lineage>
</organism>
<name>A0A2S6G1E8_9CLOT</name>
<keyword evidence="4 7" id="KW-0132">Cell division</keyword>
<dbReference type="Proteomes" id="UP000239863">
    <property type="component" value="Unassembled WGS sequence"/>
</dbReference>
<evidence type="ECO:0000256" key="1">
    <source>
        <dbReference type="ARBA" id="ARBA00004496"/>
    </source>
</evidence>
<evidence type="ECO:0000256" key="2">
    <source>
        <dbReference type="ARBA" id="ARBA00009008"/>
    </source>
</evidence>
<evidence type="ECO:0000256" key="6">
    <source>
        <dbReference type="ARBA" id="ARBA00023306"/>
    </source>
</evidence>
<gene>
    <name evidence="7" type="ORF">BD821_101420</name>
</gene>